<evidence type="ECO:0000256" key="10">
    <source>
        <dbReference type="SAM" id="MobiDB-lite"/>
    </source>
</evidence>
<dbReference type="Pfam" id="PF08264">
    <property type="entry name" value="Anticodon_1"/>
    <property type="match status" value="1"/>
</dbReference>
<evidence type="ECO:0000256" key="3">
    <source>
        <dbReference type="ARBA" id="ARBA00022598"/>
    </source>
</evidence>
<dbReference type="FunCoup" id="A0A3N4KLG2">
    <property type="interactions" value="740"/>
</dbReference>
<feature type="compositionally biased region" description="Polar residues" evidence="10">
    <location>
        <begin position="122"/>
        <end position="135"/>
    </location>
</feature>
<keyword evidence="3 9" id="KW-0436">Ligase</keyword>
<dbReference type="PRINTS" id="PR00984">
    <property type="entry name" value="TRNASYNTHILE"/>
</dbReference>
<keyword evidence="5 9" id="KW-0067">ATP-binding</keyword>
<dbReference type="GO" id="GO:0005524">
    <property type="term" value="F:ATP binding"/>
    <property type="evidence" value="ECO:0007669"/>
    <property type="project" value="UniProtKB-KW"/>
</dbReference>
<organism evidence="13 14">
    <name type="scientific">Morchella conica CCBAS932</name>
    <dbReference type="NCBI Taxonomy" id="1392247"/>
    <lineage>
        <taxon>Eukaryota</taxon>
        <taxon>Fungi</taxon>
        <taxon>Dikarya</taxon>
        <taxon>Ascomycota</taxon>
        <taxon>Pezizomycotina</taxon>
        <taxon>Pezizomycetes</taxon>
        <taxon>Pezizales</taxon>
        <taxon>Morchellaceae</taxon>
        <taxon>Morchella</taxon>
    </lineage>
</organism>
<dbReference type="GO" id="GO:0006428">
    <property type="term" value="P:isoleucyl-tRNA aminoacylation"/>
    <property type="evidence" value="ECO:0007669"/>
    <property type="project" value="InterPro"/>
</dbReference>
<keyword evidence="4 9" id="KW-0547">Nucleotide-binding</keyword>
<dbReference type="Gene3D" id="3.90.740.10">
    <property type="entry name" value="Valyl/Leucyl/Isoleucyl-tRNA synthetase, editing domain"/>
    <property type="match status" value="1"/>
</dbReference>
<evidence type="ECO:0000256" key="2">
    <source>
        <dbReference type="ARBA" id="ARBA00013165"/>
    </source>
</evidence>
<dbReference type="HAMAP" id="MF_02002">
    <property type="entry name" value="Ile_tRNA_synth_type1"/>
    <property type="match status" value="1"/>
</dbReference>
<dbReference type="Gene3D" id="1.10.730.20">
    <property type="match status" value="1"/>
</dbReference>
<dbReference type="SUPFAM" id="SSF47323">
    <property type="entry name" value="Anticodon-binding domain of a subclass of class I aminoacyl-tRNA synthetases"/>
    <property type="match status" value="1"/>
</dbReference>
<dbReference type="PANTHER" id="PTHR42765:SF1">
    <property type="entry name" value="ISOLEUCINE--TRNA LIGASE, MITOCHONDRIAL"/>
    <property type="match status" value="1"/>
</dbReference>
<feature type="region of interest" description="Disordered" evidence="10">
    <location>
        <begin position="122"/>
        <end position="162"/>
    </location>
</feature>
<proteinExistence type="inferred from homology"/>
<dbReference type="InterPro" id="IPR009080">
    <property type="entry name" value="tRNAsynth_Ia_anticodon-bd"/>
</dbReference>
<evidence type="ECO:0000259" key="12">
    <source>
        <dbReference type="Pfam" id="PF08264"/>
    </source>
</evidence>
<evidence type="ECO:0000256" key="1">
    <source>
        <dbReference type="ARBA" id="ARBA00005594"/>
    </source>
</evidence>
<gene>
    <name evidence="13" type="ORF">P167DRAFT_536787</name>
</gene>
<dbReference type="EMBL" id="ML119136">
    <property type="protein sequence ID" value="RPB11360.1"/>
    <property type="molecule type" value="Genomic_DNA"/>
</dbReference>
<dbReference type="InParanoid" id="A0A3N4KLG2"/>
<dbReference type="EC" id="6.1.1.5" evidence="2"/>
<dbReference type="InterPro" id="IPR009008">
    <property type="entry name" value="Val/Leu/Ile-tRNA-synth_edit"/>
</dbReference>
<dbReference type="GO" id="GO:0002161">
    <property type="term" value="F:aminoacyl-tRNA deacylase activity"/>
    <property type="evidence" value="ECO:0007669"/>
    <property type="project" value="InterPro"/>
</dbReference>
<dbReference type="AlphaFoldDB" id="A0A3N4KLG2"/>
<dbReference type="STRING" id="1392247.A0A3N4KLG2"/>
<dbReference type="InterPro" id="IPR002301">
    <property type="entry name" value="Ile-tRNA-ligase"/>
</dbReference>
<dbReference type="CDD" id="cd07960">
    <property type="entry name" value="Anticodon_Ia_Ile_BEm"/>
    <property type="match status" value="1"/>
</dbReference>
<feature type="compositionally biased region" description="Low complexity" evidence="10">
    <location>
        <begin position="152"/>
        <end position="161"/>
    </location>
</feature>
<dbReference type="GO" id="GO:0005739">
    <property type="term" value="C:mitochondrion"/>
    <property type="evidence" value="ECO:0007669"/>
    <property type="project" value="TreeGrafter"/>
</dbReference>
<dbReference type="InterPro" id="IPR050081">
    <property type="entry name" value="Ile-tRNA_ligase"/>
</dbReference>
<protein>
    <recommendedName>
        <fullName evidence="2">isoleucine--tRNA ligase</fullName>
        <ecNumber evidence="2">6.1.1.5</ecNumber>
    </recommendedName>
    <alternativeName>
        <fullName evidence="8">Isoleucyl-tRNA synthetase</fullName>
    </alternativeName>
</protein>
<keyword evidence="14" id="KW-1185">Reference proteome</keyword>
<dbReference type="InterPro" id="IPR013155">
    <property type="entry name" value="M/V/L/I-tRNA-synth_anticd-bd"/>
</dbReference>
<dbReference type="GO" id="GO:0004822">
    <property type="term" value="F:isoleucine-tRNA ligase activity"/>
    <property type="evidence" value="ECO:0007669"/>
    <property type="project" value="UniProtKB-EC"/>
</dbReference>
<dbReference type="Gene3D" id="3.40.50.620">
    <property type="entry name" value="HUPs"/>
    <property type="match status" value="2"/>
</dbReference>
<evidence type="ECO:0000256" key="5">
    <source>
        <dbReference type="ARBA" id="ARBA00022840"/>
    </source>
</evidence>
<dbReference type="Pfam" id="PF00133">
    <property type="entry name" value="tRNA-synt_1"/>
    <property type="match status" value="1"/>
</dbReference>
<evidence type="ECO:0000259" key="11">
    <source>
        <dbReference type="Pfam" id="PF00133"/>
    </source>
</evidence>
<dbReference type="SUPFAM" id="SSF52374">
    <property type="entry name" value="Nucleotidylyl transferase"/>
    <property type="match status" value="1"/>
</dbReference>
<dbReference type="GO" id="GO:0000049">
    <property type="term" value="F:tRNA binding"/>
    <property type="evidence" value="ECO:0007669"/>
    <property type="project" value="InterPro"/>
</dbReference>
<dbReference type="InterPro" id="IPR001412">
    <property type="entry name" value="aa-tRNA-synth_I_CS"/>
</dbReference>
<reference evidence="13 14" key="1">
    <citation type="journal article" date="2018" name="Nat. Ecol. Evol.">
        <title>Pezizomycetes genomes reveal the molecular basis of ectomycorrhizal truffle lifestyle.</title>
        <authorList>
            <person name="Murat C."/>
            <person name="Payen T."/>
            <person name="Noel B."/>
            <person name="Kuo A."/>
            <person name="Morin E."/>
            <person name="Chen J."/>
            <person name="Kohler A."/>
            <person name="Krizsan K."/>
            <person name="Balestrini R."/>
            <person name="Da Silva C."/>
            <person name="Montanini B."/>
            <person name="Hainaut M."/>
            <person name="Levati E."/>
            <person name="Barry K.W."/>
            <person name="Belfiori B."/>
            <person name="Cichocki N."/>
            <person name="Clum A."/>
            <person name="Dockter R.B."/>
            <person name="Fauchery L."/>
            <person name="Guy J."/>
            <person name="Iotti M."/>
            <person name="Le Tacon F."/>
            <person name="Lindquist E.A."/>
            <person name="Lipzen A."/>
            <person name="Malagnac F."/>
            <person name="Mello A."/>
            <person name="Molinier V."/>
            <person name="Miyauchi S."/>
            <person name="Poulain J."/>
            <person name="Riccioni C."/>
            <person name="Rubini A."/>
            <person name="Sitrit Y."/>
            <person name="Splivallo R."/>
            <person name="Traeger S."/>
            <person name="Wang M."/>
            <person name="Zifcakova L."/>
            <person name="Wipf D."/>
            <person name="Zambonelli A."/>
            <person name="Paolocci F."/>
            <person name="Nowrousian M."/>
            <person name="Ottonello S."/>
            <person name="Baldrian P."/>
            <person name="Spatafora J.W."/>
            <person name="Henrissat B."/>
            <person name="Nagy L.G."/>
            <person name="Aury J.M."/>
            <person name="Wincker P."/>
            <person name="Grigoriev I.V."/>
            <person name="Bonfante P."/>
            <person name="Martin F.M."/>
        </authorList>
    </citation>
    <scope>NUCLEOTIDE SEQUENCE [LARGE SCALE GENOMIC DNA]</scope>
    <source>
        <strain evidence="13 14">CCBAS932</strain>
    </source>
</reference>
<keyword evidence="7 9" id="KW-0030">Aminoacyl-tRNA synthetase</keyword>
<dbReference type="Gene3D" id="1.10.10.830">
    <property type="entry name" value="Ile-tRNA synthetase CP2 domain-like"/>
    <property type="match status" value="1"/>
</dbReference>
<evidence type="ECO:0000256" key="6">
    <source>
        <dbReference type="ARBA" id="ARBA00022917"/>
    </source>
</evidence>
<feature type="domain" description="Aminoacyl-tRNA synthetase class Ia" evidence="11">
    <location>
        <begin position="47"/>
        <end position="703"/>
    </location>
</feature>
<comment type="similarity">
    <text evidence="1 9">Belongs to the class-I aminoacyl-tRNA synthetase family.</text>
</comment>
<keyword evidence="6 9" id="KW-0648">Protein biosynthesis</keyword>
<dbReference type="GO" id="GO:0032543">
    <property type="term" value="P:mitochondrial translation"/>
    <property type="evidence" value="ECO:0007669"/>
    <property type="project" value="TreeGrafter"/>
</dbReference>
<evidence type="ECO:0000256" key="7">
    <source>
        <dbReference type="ARBA" id="ARBA00023146"/>
    </source>
</evidence>
<evidence type="ECO:0000313" key="14">
    <source>
        <dbReference type="Proteomes" id="UP000277580"/>
    </source>
</evidence>
<evidence type="ECO:0000256" key="8">
    <source>
        <dbReference type="ARBA" id="ARBA00032665"/>
    </source>
</evidence>
<dbReference type="InterPro" id="IPR023585">
    <property type="entry name" value="Ile-tRNA-ligase_type1"/>
</dbReference>
<sequence length="976" mass="107465">MNRINLSLLKPGALKGSLKLPKSTLSIRPAARDTALSRALLARCSEELYQWQSKALPAENSFILHDGPPYANGDLHLGHALNKILKDIIGRYQILSGRRLCYIPGWDCHGLPIELKALQSLSSSTTHPTPATNPENSKKKHSKKEKAKEATAAEAAESGKSMPPVELRRLAASLARTTVEAQKEGFKSWGVMGDWEHAYRTLDLDYEVEQLRVFRDMLHKGLIYRRFKPVWWSPSSGTALAEAELEYDERYASTAAFVRFPMAETGLAAEFPGLAAAIWTTTPWTVPANRAIAVGAGMEYCVVKNSQHGYLLAATARAETFMSFLEGDTEVVKAGILGEELAGMKYTHPLLKDSPQQQQQQPIITADFVTADSGTGLVHCAPGHGADDYLVCLKHGIAPFSPVDANGRYSDDARAFGEHLHGLHVISEGTPAIIDLLSARGGLLAVQDKYRHKYPLDWRTKQPVIVRATAQWFADVDGIKAPAVDSLAAVRFVPETGRSRLTAFVQGRSEWCISRQRAWGVPIPALYDKESGEPLLTVDSVDHVISVIQQRGTDAWWGDAADDAAWVPEANRGDGRSYVRGAETMDVWFDSGTSWAALKARIGERAGGRPLADLVLEGSDQHRGWFQSSLLTSVACRGVQPYGVVLTHGFCMDARGKKMSKSLGNVVAPADIIEGRIPKAKALSGGVDALRLWVACADYTKDVVVGEGVLVHVHEALRKSRVTARFLCGNLEGWDGEEVEYEELTKIDKYALAQLYRVNKATQDAYSNYQFNKAVNAITNYTTLDLSAFYLDVIKDRIYSDPAHSLSRRSAQTVMHHILRNYVSMLAPIVPLLTEEVWAHTPAAVTRGAVSPSRLGWYRPDERWNDGELVAHFALLEEVHAVVRVGIERARTAHLFIVSGVSVSNTVPQDETTAKWSYAEGVTLLGEACHVVVRPAGGHKCTRCWVYAAEEEEGICARCEDTLRSYPREEYEALFA</sequence>
<dbReference type="PANTHER" id="PTHR42765">
    <property type="entry name" value="SOLEUCYL-TRNA SYNTHETASE"/>
    <property type="match status" value="1"/>
</dbReference>
<accession>A0A3N4KLG2</accession>
<name>A0A3N4KLG2_9PEZI</name>
<dbReference type="PROSITE" id="PS00178">
    <property type="entry name" value="AA_TRNA_LIGASE_I"/>
    <property type="match status" value="1"/>
</dbReference>
<dbReference type="InterPro" id="IPR033708">
    <property type="entry name" value="Anticodon_Ile_BEm"/>
</dbReference>
<dbReference type="OrthoDB" id="10264412at2759"/>
<feature type="domain" description="Methionyl/Valyl/Leucyl/Isoleucyl-tRNA synthetase anticodon-binding" evidence="12">
    <location>
        <begin position="748"/>
        <end position="883"/>
    </location>
</feature>
<dbReference type="InterPro" id="IPR014729">
    <property type="entry name" value="Rossmann-like_a/b/a_fold"/>
</dbReference>
<evidence type="ECO:0000256" key="9">
    <source>
        <dbReference type="RuleBase" id="RU363035"/>
    </source>
</evidence>
<evidence type="ECO:0000313" key="13">
    <source>
        <dbReference type="EMBL" id="RPB11360.1"/>
    </source>
</evidence>
<dbReference type="SUPFAM" id="SSF50677">
    <property type="entry name" value="ValRS/IleRS/LeuRS editing domain"/>
    <property type="match status" value="1"/>
</dbReference>
<dbReference type="Proteomes" id="UP000277580">
    <property type="component" value="Unassembled WGS sequence"/>
</dbReference>
<dbReference type="InterPro" id="IPR002300">
    <property type="entry name" value="aa-tRNA-synth_Ia"/>
</dbReference>
<dbReference type="NCBIfam" id="TIGR00392">
    <property type="entry name" value="ileS"/>
    <property type="match status" value="1"/>
</dbReference>
<evidence type="ECO:0000256" key="4">
    <source>
        <dbReference type="ARBA" id="ARBA00022741"/>
    </source>
</evidence>